<protein>
    <submittedName>
        <fullName evidence="1">Uncharacterized protein</fullName>
    </submittedName>
</protein>
<gene>
    <name evidence="1" type="ORF">QFC21_000183</name>
</gene>
<proteinExistence type="predicted"/>
<evidence type="ECO:0000313" key="2">
    <source>
        <dbReference type="Proteomes" id="UP001227268"/>
    </source>
</evidence>
<comment type="caution">
    <text evidence="1">The sequence shown here is derived from an EMBL/GenBank/DDBJ whole genome shotgun (WGS) entry which is preliminary data.</text>
</comment>
<organism evidence="1 2">
    <name type="scientific">Naganishia friedmannii</name>
    <dbReference type="NCBI Taxonomy" id="89922"/>
    <lineage>
        <taxon>Eukaryota</taxon>
        <taxon>Fungi</taxon>
        <taxon>Dikarya</taxon>
        <taxon>Basidiomycota</taxon>
        <taxon>Agaricomycotina</taxon>
        <taxon>Tremellomycetes</taxon>
        <taxon>Filobasidiales</taxon>
        <taxon>Filobasidiaceae</taxon>
        <taxon>Naganishia</taxon>
    </lineage>
</organism>
<reference evidence="1" key="1">
    <citation type="submission" date="2023-04" db="EMBL/GenBank/DDBJ databases">
        <title>Draft Genome sequencing of Naganishia species isolated from polar environments using Oxford Nanopore Technology.</title>
        <authorList>
            <person name="Leo P."/>
            <person name="Venkateswaran K."/>
        </authorList>
    </citation>
    <scope>NUCLEOTIDE SEQUENCE</scope>
    <source>
        <strain evidence="1">MNA-CCFEE 5423</strain>
    </source>
</reference>
<dbReference type="Proteomes" id="UP001227268">
    <property type="component" value="Unassembled WGS sequence"/>
</dbReference>
<evidence type="ECO:0000313" key="1">
    <source>
        <dbReference type="EMBL" id="KAJ9108863.1"/>
    </source>
</evidence>
<keyword evidence="2" id="KW-1185">Reference proteome</keyword>
<dbReference type="EMBL" id="JASBWT010000001">
    <property type="protein sequence ID" value="KAJ9108863.1"/>
    <property type="molecule type" value="Genomic_DNA"/>
</dbReference>
<sequence>MVASTLLSTAPNGTSAANGDSNQKKTAKSKNALRRQKAKAKKAHGDEQSERAGSVATTGYDTETDAETDNEAIVTPSASVDDLTIDTSDPAYAQFADIFDKFQGTDAQDEAEQVQDEGPKKAEIIYSDEEDDDEDEREKALTNAQKLSKKKKRQAAKLSVAELKTLVSKPEVVEWFDTDARDPRLLVGLKSYRNTVPVPVHWSQKREYLQGKRGIEKPPFQLPPWIADTGIADQRDAIKEKESGMSLKQKTRERVQPKMGKIDIDYQKLHDAFFKFQTKPKMSRFGEAYYEGKELETDLRMKKPGELSEELKEALSIPPLAPPPWLIAMQRYGPPPSYPNLRIPGLNAPIPPGAQWGFHPGGWGRPPVDEYQRPLYGDPFGVLGDQNQGNADDVEKDLWGDLEPEAEESEEEEEEEEDEEEDILDSGHAPDEGLRTPSGLVTPSGLNSVTSTVPGGLATPDFLQLRKDTRAESDVSSTPVPRDLYQVIPERQVSSSGFMGSSTAYDISSVNAPGQGARVLGQDDRGTKRKADAAVSIDPEALEGMSQEQLQAQYDASRGPTSKVYVPGADANRSEFDDVIAKESAKRTKTREKERERGGRDKEKFKF</sequence>
<name>A0ACC2WAU7_9TREE</name>
<accession>A0ACC2WAU7</accession>